<dbReference type="InterPro" id="IPR013633">
    <property type="entry name" value="NRDE-2"/>
</dbReference>
<dbReference type="PANTHER" id="PTHR13471:SF0">
    <property type="entry name" value="NUCLEAR EXOSOME REGULATOR NRDE2"/>
    <property type="match status" value="1"/>
</dbReference>
<dbReference type="EMBL" id="ML977518">
    <property type="protein sequence ID" value="KAF2124642.1"/>
    <property type="molecule type" value="Genomic_DNA"/>
</dbReference>
<feature type="compositionally biased region" description="Polar residues" evidence="4">
    <location>
        <begin position="204"/>
        <end position="218"/>
    </location>
</feature>
<feature type="compositionally biased region" description="Basic and acidic residues" evidence="4">
    <location>
        <begin position="143"/>
        <end position="158"/>
    </location>
</feature>
<evidence type="ECO:0000256" key="2">
    <source>
        <dbReference type="ARBA" id="ARBA00009265"/>
    </source>
</evidence>
<comment type="subcellular location">
    <subcellularLocation>
        <location evidence="1">Nucleus</location>
    </subcellularLocation>
</comment>
<dbReference type="GO" id="GO:1902369">
    <property type="term" value="P:negative regulation of RNA catabolic process"/>
    <property type="evidence" value="ECO:0007669"/>
    <property type="project" value="TreeGrafter"/>
</dbReference>
<feature type="region of interest" description="Disordered" evidence="4">
    <location>
        <begin position="1"/>
        <end position="68"/>
    </location>
</feature>
<evidence type="ECO:0000256" key="3">
    <source>
        <dbReference type="ARBA" id="ARBA00023242"/>
    </source>
</evidence>
<reference evidence="5" key="1">
    <citation type="journal article" date="2020" name="Stud. Mycol.">
        <title>101 Dothideomycetes genomes: a test case for predicting lifestyles and emergence of pathogens.</title>
        <authorList>
            <person name="Haridas S."/>
            <person name="Albert R."/>
            <person name="Binder M."/>
            <person name="Bloem J."/>
            <person name="Labutti K."/>
            <person name="Salamov A."/>
            <person name="Andreopoulos B."/>
            <person name="Baker S."/>
            <person name="Barry K."/>
            <person name="Bills G."/>
            <person name="Bluhm B."/>
            <person name="Cannon C."/>
            <person name="Castanera R."/>
            <person name="Culley D."/>
            <person name="Daum C."/>
            <person name="Ezra D."/>
            <person name="Gonzalez J."/>
            <person name="Henrissat B."/>
            <person name="Kuo A."/>
            <person name="Liang C."/>
            <person name="Lipzen A."/>
            <person name="Lutzoni F."/>
            <person name="Magnuson J."/>
            <person name="Mondo S."/>
            <person name="Nolan M."/>
            <person name="Ohm R."/>
            <person name="Pangilinan J."/>
            <person name="Park H.-J."/>
            <person name="Ramirez L."/>
            <person name="Alfaro M."/>
            <person name="Sun H."/>
            <person name="Tritt A."/>
            <person name="Yoshinaga Y."/>
            <person name="Zwiers L.-H."/>
            <person name="Turgeon B."/>
            <person name="Goodwin S."/>
            <person name="Spatafora J."/>
            <person name="Crous P."/>
            <person name="Grigoriev I."/>
        </authorList>
    </citation>
    <scope>NUCLEOTIDE SEQUENCE</scope>
    <source>
        <strain evidence="5">CBS 119687</strain>
    </source>
</reference>
<dbReference type="OrthoDB" id="297219at2759"/>
<feature type="region of interest" description="Disordered" evidence="4">
    <location>
        <begin position="143"/>
        <end position="218"/>
    </location>
</feature>
<dbReference type="Proteomes" id="UP000799771">
    <property type="component" value="Unassembled WGS sequence"/>
</dbReference>
<comment type="similarity">
    <text evidence="2">Belongs to the NRDE2 family.</text>
</comment>
<accession>A0A6A5ZXZ3</accession>
<evidence type="ECO:0000256" key="4">
    <source>
        <dbReference type="SAM" id="MobiDB-lite"/>
    </source>
</evidence>
<gene>
    <name evidence="5" type="ORF">P153DRAFT_349727</name>
</gene>
<keyword evidence="6" id="KW-1185">Reference proteome</keyword>
<dbReference type="Gene3D" id="1.25.40.10">
    <property type="entry name" value="Tetratricopeptide repeat domain"/>
    <property type="match status" value="1"/>
</dbReference>
<feature type="compositionally biased region" description="Basic and acidic residues" evidence="4">
    <location>
        <begin position="21"/>
        <end position="68"/>
    </location>
</feature>
<evidence type="ECO:0000313" key="5">
    <source>
        <dbReference type="EMBL" id="KAF2124642.1"/>
    </source>
</evidence>
<sequence>MASNVPKFASFRPKPKPASEPPKEVQKVKDVERLPKDTTRRERRKSPQHENQRHARDSQPSKLYFSDRRSDTDILKYGTINRYDVPAYRRCGHGHVLGLSTDQKIDRETSTDKKIYITPATRQRQERLLTAKHVPKESSRALRFIKPAEHQPVQDRDFISLSSTNKRKRDDDEAEDDEAPDVDYRGIERHDKSSELIDPDTLYESDSQTTGVGAEVTRQNSRLVRRTREHPEDLEGWLDFIHHQEPMMMLDRASAELSETDKRHLAEVRVPIYEEALKKIGNNQDSQVRLYEGLLNEARRSWDDARLAIKWKDVLAKYPYSTPLWFDYLNFMQSSFARFKYEDSRIAFLKCLETLRLSPKGVSPEISLHVLVRLTSMIHGAGYQELALAIWQALLEFHLLRPPQNTGTKVQDALQSFEDFWESEVPRIGEPQAKGWRRFNSEDDPPPGPAPLQKKIASDAVFEDFQKRESEAMLNLRYPGRTADDVAEDDPFHTIFFSDVQEYLSIVPSTTDASLILEAFLCFCGLPSLPRVGSHQWKWWSDPYLQHTLPSSPTDIDDSSPFVQTLRHFSDCPSKSLQMTSSLLFEQDFSLEGINLSTSFIQRLLKLVASDPSSDAIIGEYLLAFTSRHFPSDIPKIAKQLLKTRSSSLRLYNAYGLAESHRGNVTKADQVFSMALSMHKGDPTQDSLQLLYSWVWSAMDKNEPTEAYWRLVSPQGSPTQPARTTQPDSTTILRAHTLFTETTQRALIQRNHPTAILSTSLLALLTYISTPNPQSALAHHTSLLPSLPPPHQESLAQSLARLLTHHALHAPILKATLLRTALDPLIALFPNNTILLPLYAANEARFAIDDRVRSVMRRPNAQNLSTAGWAFAIHYEALRGERGGSTSHAVRALYGRATGSGGAACPALWMAYVRFETGQLELERGKWARGDGKEGAGRVREAEQRVRSTVYAGLRRVPWCKAFITHAFTHCSRVFTDEEKARLYGVMQEKEFRLYIDIDVETV</sequence>
<dbReference type="RefSeq" id="XP_033519035.1">
    <property type="nucleotide sequence ID" value="XM_033666261.1"/>
</dbReference>
<dbReference type="InterPro" id="IPR011990">
    <property type="entry name" value="TPR-like_helical_dom_sf"/>
</dbReference>
<proteinExistence type="inferred from homology"/>
<dbReference type="GO" id="GO:0071013">
    <property type="term" value="C:catalytic step 2 spliceosome"/>
    <property type="evidence" value="ECO:0007669"/>
    <property type="project" value="TreeGrafter"/>
</dbReference>
<evidence type="ECO:0000256" key="1">
    <source>
        <dbReference type="ARBA" id="ARBA00004123"/>
    </source>
</evidence>
<feature type="compositionally biased region" description="Acidic residues" evidence="4">
    <location>
        <begin position="172"/>
        <end position="181"/>
    </location>
</feature>
<dbReference type="GO" id="GO:0031048">
    <property type="term" value="P:regulatory ncRNA-mediated heterochromatin formation"/>
    <property type="evidence" value="ECO:0007669"/>
    <property type="project" value="TreeGrafter"/>
</dbReference>
<evidence type="ECO:0000313" key="6">
    <source>
        <dbReference type="Proteomes" id="UP000799771"/>
    </source>
</evidence>
<dbReference type="GeneID" id="54406693"/>
<name>A0A6A5ZXZ3_9PLEO</name>
<dbReference type="PANTHER" id="PTHR13471">
    <property type="entry name" value="TETRATRICOPEPTIDE-LIKE HELICAL"/>
    <property type="match status" value="1"/>
</dbReference>
<keyword evidence="3" id="KW-0539">Nucleus</keyword>
<organism evidence="5 6">
    <name type="scientific">Dothidotthia symphoricarpi CBS 119687</name>
    <dbReference type="NCBI Taxonomy" id="1392245"/>
    <lineage>
        <taxon>Eukaryota</taxon>
        <taxon>Fungi</taxon>
        <taxon>Dikarya</taxon>
        <taxon>Ascomycota</taxon>
        <taxon>Pezizomycotina</taxon>
        <taxon>Dothideomycetes</taxon>
        <taxon>Pleosporomycetidae</taxon>
        <taxon>Pleosporales</taxon>
        <taxon>Dothidotthiaceae</taxon>
        <taxon>Dothidotthia</taxon>
    </lineage>
</organism>
<dbReference type="AlphaFoldDB" id="A0A6A5ZXZ3"/>
<protein>
    <submittedName>
        <fullName evidence="5">DUF1740-domain-containing protein</fullName>
    </submittedName>
</protein>
<dbReference type="Pfam" id="PF08424">
    <property type="entry name" value="NRDE-2"/>
    <property type="match status" value="1"/>
</dbReference>
<feature type="compositionally biased region" description="Basic and acidic residues" evidence="4">
    <location>
        <begin position="182"/>
        <end position="195"/>
    </location>
</feature>
<feature type="region of interest" description="Disordered" evidence="4">
    <location>
        <begin position="432"/>
        <end position="453"/>
    </location>
</feature>